<evidence type="ECO:0000313" key="4">
    <source>
        <dbReference type="Proteomes" id="UP000516305"/>
    </source>
</evidence>
<dbReference type="KEGG" id="chyd:H4K34_13125"/>
<accession>A0A7H0VC65</accession>
<protein>
    <submittedName>
        <fullName evidence="3">SRPBCC domain-containing protein</fullName>
    </submittedName>
</protein>
<reference evidence="3 4" key="1">
    <citation type="submission" date="2020-08" db="EMBL/GenBank/DDBJ databases">
        <title>Croceimicrobium hydrocarbonivorans gen. nov., sp. nov., a novel marine bacterium isolated from a bacterial consortium that degrades polyethylene terephthalate.</title>
        <authorList>
            <person name="Liu R."/>
        </authorList>
    </citation>
    <scope>NUCLEOTIDE SEQUENCE [LARGE SCALE GENOMIC DNA]</scope>
    <source>
        <strain evidence="3 4">A20-9</strain>
    </source>
</reference>
<dbReference type="Gene3D" id="3.30.530.20">
    <property type="match status" value="1"/>
</dbReference>
<name>A0A7H0VC65_9FLAO</name>
<dbReference type="Proteomes" id="UP000516305">
    <property type="component" value="Chromosome"/>
</dbReference>
<dbReference type="SUPFAM" id="SSF55961">
    <property type="entry name" value="Bet v1-like"/>
    <property type="match status" value="1"/>
</dbReference>
<dbReference type="InterPro" id="IPR013538">
    <property type="entry name" value="ASHA1/2-like_C"/>
</dbReference>
<dbReference type="EMBL" id="CP060139">
    <property type="protein sequence ID" value="QNR23313.1"/>
    <property type="molecule type" value="Genomic_DNA"/>
</dbReference>
<feature type="domain" description="Activator of Hsp90 ATPase homologue 1/2-like C-terminal" evidence="2">
    <location>
        <begin position="23"/>
        <end position="151"/>
    </location>
</feature>
<dbReference type="Pfam" id="PF08327">
    <property type="entry name" value="AHSA1"/>
    <property type="match status" value="1"/>
</dbReference>
<dbReference type="InterPro" id="IPR023393">
    <property type="entry name" value="START-like_dom_sf"/>
</dbReference>
<gene>
    <name evidence="3" type="ORF">H4K34_13125</name>
</gene>
<dbReference type="AlphaFoldDB" id="A0A7H0VC65"/>
<comment type="similarity">
    <text evidence="1">Belongs to the AHA1 family.</text>
</comment>
<evidence type="ECO:0000256" key="1">
    <source>
        <dbReference type="ARBA" id="ARBA00006817"/>
    </source>
</evidence>
<evidence type="ECO:0000313" key="3">
    <source>
        <dbReference type="EMBL" id="QNR23313.1"/>
    </source>
</evidence>
<proteinExistence type="inferred from homology"/>
<dbReference type="RefSeq" id="WP_210757842.1">
    <property type="nucleotide sequence ID" value="NZ_CP060139.1"/>
</dbReference>
<evidence type="ECO:0000259" key="2">
    <source>
        <dbReference type="Pfam" id="PF08327"/>
    </source>
</evidence>
<keyword evidence="4" id="KW-1185">Reference proteome</keyword>
<sequence length="153" mass="17549">MELKTQVKAGQGQQEIVISRQFDLPLELLFKAFTEADLFAQWMGTKVLKLEAENHGSYRFETSDPSGKVVFSANGTFHEIDVNRKIVRTFQMEGTPFPAQLEFLEFESLSEHSSLLKMQIIFRSEAFRNQLLQMPFASGLSMAHDRLQNLMTQ</sequence>
<organism evidence="3 4">
    <name type="scientific">Croceimicrobium hydrocarbonivorans</name>
    <dbReference type="NCBI Taxonomy" id="2761580"/>
    <lineage>
        <taxon>Bacteria</taxon>
        <taxon>Pseudomonadati</taxon>
        <taxon>Bacteroidota</taxon>
        <taxon>Flavobacteriia</taxon>
        <taxon>Flavobacteriales</taxon>
        <taxon>Owenweeksiaceae</taxon>
        <taxon>Croceimicrobium</taxon>
    </lineage>
</organism>